<evidence type="ECO:0000313" key="3">
    <source>
        <dbReference type="Proteomes" id="UP000030764"/>
    </source>
</evidence>
<proteinExistence type="predicted"/>
<protein>
    <submittedName>
        <fullName evidence="2">Uncharacterized protein</fullName>
    </submittedName>
</protein>
<evidence type="ECO:0000256" key="1">
    <source>
        <dbReference type="SAM" id="MobiDB-lite"/>
    </source>
</evidence>
<evidence type="ECO:0000313" key="2">
    <source>
        <dbReference type="EMBL" id="KFD57174.1"/>
    </source>
</evidence>
<dbReference type="AlphaFoldDB" id="A0A085MIX8"/>
<reference evidence="2 3" key="1">
    <citation type="journal article" date="2014" name="Nat. Genet.">
        <title>Genome and transcriptome of the porcine whipworm Trichuris suis.</title>
        <authorList>
            <person name="Jex A.R."/>
            <person name="Nejsum P."/>
            <person name="Schwarz E.M."/>
            <person name="Hu L."/>
            <person name="Young N.D."/>
            <person name="Hall R.S."/>
            <person name="Korhonen P.K."/>
            <person name="Liao S."/>
            <person name="Thamsborg S."/>
            <person name="Xia J."/>
            <person name="Xu P."/>
            <person name="Wang S."/>
            <person name="Scheerlinck J.P."/>
            <person name="Hofmann A."/>
            <person name="Sternberg P.W."/>
            <person name="Wang J."/>
            <person name="Gasser R.B."/>
        </authorList>
    </citation>
    <scope>NUCLEOTIDE SEQUENCE [LARGE SCALE GENOMIC DNA]</scope>
    <source>
        <strain evidence="2">DCEP-RM93M</strain>
    </source>
</reference>
<feature type="region of interest" description="Disordered" evidence="1">
    <location>
        <begin position="1"/>
        <end position="48"/>
    </location>
</feature>
<name>A0A085MIX8_9BILA</name>
<gene>
    <name evidence="2" type="ORF">M513_02059</name>
</gene>
<feature type="compositionally biased region" description="Polar residues" evidence="1">
    <location>
        <begin position="1"/>
        <end position="11"/>
    </location>
</feature>
<dbReference type="Proteomes" id="UP000030764">
    <property type="component" value="Unassembled WGS sequence"/>
</dbReference>
<feature type="compositionally biased region" description="Basic and acidic residues" evidence="1">
    <location>
        <begin position="35"/>
        <end position="48"/>
    </location>
</feature>
<keyword evidence="3" id="KW-1185">Reference proteome</keyword>
<sequence>MFKVSENQPSKQPYDCRHNLVPPTGNPIVEDETENPERALKSRTEAHHEDTQSVILHIIFWVPCCLNMKHVGRLQKP</sequence>
<accession>A0A085MIX8</accession>
<dbReference type="EMBL" id="KL363190">
    <property type="protein sequence ID" value="KFD57174.1"/>
    <property type="molecule type" value="Genomic_DNA"/>
</dbReference>
<organism evidence="2 3">
    <name type="scientific">Trichuris suis</name>
    <name type="common">pig whipworm</name>
    <dbReference type="NCBI Taxonomy" id="68888"/>
    <lineage>
        <taxon>Eukaryota</taxon>
        <taxon>Metazoa</taxon>
        <taxon>Ecdysozoa</taxon>
        <taxon>Nematoda</taxon>
        <taxon>Enoplea</taxon>
        <taxon>Dorylaimia</taxon>
        <taxon>Trichinellida</taxon>
        <taxon>Trichuridae</taxon>
        <taxon>Trichuris</taxon>
    </lineage>
</organism>